<feature type="binding site" evidence="8 9">
    <location>
        <position position="86"/>
    </location>
    <ligand>
        <name>ATP</name>
        <dbReference type="ChEBI" id="CHEBI:30616"/>
    </ligand>
</feature>
<evidence type="ECO:0000256" key="7">
    <source>
        <dbReference type="ARBA" id="ARBA00023080"/>
    </source>
</evidence>
<proteinExistence type="inferred from homology"/>
<dbReference type="EC" id="2.7.4.6" evidence="8 11"/>
<dbReference type="SUPFAM" id="SSF54919">
    <property type="entry name" value="Nucleoside diphosphate kinase, NDK"/>
    <property type="match status" value="1"/>
</dbReference>
<comment type="similarity">
    <text evidence="2 8 9 10">Belongs to the NDK family.</text>
</comment>
<evidence type="ECO:0000256" key="8">
    <source>
        <dbReference type="HAMAP-Rule" id="MF_00451"/>
    </source>
</evidence>
<dbReference type="InterPro" id="IPR023005">
    <property type="entry name" value="Nucleoside_diP_kinase_AS"/>
</dbReference>
<feature type="binding site" evidence="8 9">
    <location>
        <position position="57"/>
    </location>
    <ligand>
        <name>ATP</name>
        <dbReference type="ChEBI" id="CHEBI:30616"/>
    </ligand>
</feature>
<dbReference type="PROSITE" id="PS00469">
    <property type="entry name" value="NDPK"/>
    <property type="match status" value="1"/>
</dbReference>
<keyword evidence="6 8" id="KW-0067">ATP-binding</keyword>
<reference evidence="13 14" key="1">
    <citation type="submission" date="2024-07" db="EMBL/GenBank/DDBJ databases">
        <title>Draft Genome Sequence of Ferrimicrobium acidiphilum Strain YE2023, Isolated from a Pulp of Bioleach Reactor.</title>
        <authorList>
            <person name="Elkina Y.A."/>
            <person name="Bulaeva A.G."/>
            <person name="Beletsky A.V."/>
            <person name="Mardanov A.V."/>
        </authorList>
    </citation>
    <scope>NUCLEOTIDE SEQUENCE [LARGE SCALE GENOMIC DNA]</scope>
    <source>
        <strain evidence="13 14">YE2023</strain>
    </source>
</reference>
<dbReference type="RefSeq" id="WP_298386492.1">
    <property type="nucleotide sequence ID" value="NZ_JBFSHR010000004.1"/>
</dbReference>
<evidence type="ECO:0000256" key="2">
    <source>
        <dbReference type="ARBA" id="ARBA00008142"/>
    </source>
</evidence>
<sequence length="138" mass="15282">MATTFIILKPDAVERGLVGEILGRFERRGLSFLALELRQLDKAVVQRHYIEHKDKPFYDDLVTFLTRGPVIVGVIEGPSQVVEIVRAMMGTTDSGKASPGTIRGDLAMLVDENLIHGSDSPEAAEREIGLFFPEFRLA</sequence>
<evidence type="ECO:0000256" key="3">
    <source>
        <dbReference type="ARBA" id="ARBA00022679"/>
    </source>
</evidence>
<feature type="binding site" evidence="8 9">
    <location>
        <position position="103"/>
    </location>
    <ligand>
        <name>ATP</name>
        <dbReference type="ChEBI" id="CHEBI:30616"/>
    </ligand>
</feature>
<dbReference type="EMBL" id="JBFSHR010000004">
    <property type="protein sequence ID" value="MEX6428595.1"/>
    <property type="molecule type" value="Genomic_DNA"/>
</dbReference>
<feature type="binding site" evidence="8 9">
    <location>
        <position position="9"/>
    </location>
    <ligand>
        <name>ATP</name>
        <dbReference type="ChEBI" id="CHEBI:30616"/>
    </ligand>
</feature>
<keyword evidence="8" id="KW-0597">Phosphoprotein</keyword>
<evidence type="ECO:0000256" key="9">
    <source>
        <dbReference type="PROSITE-ProRule" id="PRU00706"/>
    </source>
</evidence>
<comment type="caution">
    <text evidence="13">The sequence shown here is derived from an EMBL/GenBank/DDBJ whole genome shotgun (WGS) entry which is preliminary data.</text>
</comment>
<accession>A0ABV3XZ99</accession>
<evidence type="ECO:0000256" key="10">
    <source>
        <dbReference type="RuleBase" id="RU004011"/>
    </source>
</evidence>
<name>A0ABV3XZ99_9ACTN</name>
<dbReference type="HAMAP" id="MF_00451">
    <property type="entry name" value="NDP_kinase"/>
    <property type="match status" value="1"/>
</dbReference>
<evidence type="ECO:0000256" key="6">
    <source>
        <dbReference type="ARBA" id="ARBA00022840"/>
    </source>
</evidence>
<evidence type="ECO:0000256" key="1">
    <source>
        <dbReference type="ARBA" id="ARBA00001946"/>
    </source>
</evidence>
<keyword evidence="7 8" id="KW-0546">Nucleotide metabolism</keyword>
<dbReference type="Proteomes" id="UP001560267">
    <property type="component" value="Unassembled WGS sequence"/>
</dbReference>
<dbReference type="InterPro" id="IPR036850">
    <property type="entry name" value="NDK-like_dom_sf"/>
</dbReference>
<evidence type="ECO:0000256" key="5">
    <source>
        <dbReference type="ARBA" id="ARBA00022777"/>
    </source>
</evidence>
<keyword evidence="8" id="KW-0963">Cytoplasm</keyword>
<comment type="subunit">
    <text evidence="8">Homotetramer.</text>
</comment>
<gene>
    <name evidence="8 13" type="primary">ndk</name>
    <name evidence="13" type="ORF">AB6A68_01920</name>
</gene>
<comment type="cofactor">
    <cofactor evidence="1 8">
        <name>Mg(2+)</name>
        <dbReference type="ChEBI" id="CHEBI:18420"/>
    </cofactor>
</comment>
<evidence type="ECO:0000259" key="12">
    <source>
        <dbReference type="SMART" id="SM00562"/>
    </source>
</evidence>
<keyword evidence="8" id="KW-0479">Metal-binding</keyword>
<evidence type="ECO:0000256" key="4">
    <source>
        <dbReference type="ARBA" id="ARBA00022741"/>
    </source>
</evidence>
<evidence type="ECO:0000313" key="14">
    <source>
        <dbReference type="Proteomes" id="UP001560267"/>
    </source>
</evidence>
<feature type="active site" description="Pros-phosphohistidine intermediate" evidence="8 9">
    <location>
        <position position="116"/>
    </location>
</feature>
<comment type="function">
    <text evidence="8">Major role in the synthesis of nucleoside triphosphates other than ATP. The ATP gamma phosphate is transferred to the NDP beta phosphate via a ping-pong mechanism, using a phosphorylated active-site intermediate.</text>
</comment>
<dbReference type="PROSITE" id="PS51374">
    <property type="entry name" value="NDPK_LIKE"/>
    <property type="match status" value="1"/>
</dbReference>
<dbReference type="InterPro" id="IPR034907">
    <property type="entry name" value="NDK-like_dom"/>
</dbReference>
<dbReference type="Gene3D" id="3.30.70.141">
    <property type="entry name" value="Nucleoside diphosphate kinase-like domain"/>
    <property type="match status" value="1"/>
</dbReference>
<feature type="binding site" evidence="8 9">
    <location>
        <position position="92"/>
    </location>
    <ligand>
        <name>ATP</name>
        <dbReference type="ChEBI" id="CHEBI:30616"/>
    </ligand>
</feature>
<keyword evidence="14" id="KW-1185">Reference proteome</keyword>
<organism evidence="13 14">
    <name type="scientific">Ferrimicrobium acidiphilum</name>
    <dbReference type="NCBI Taxonomy" id="121039"/>
    <lineage>
        <taxon>Bacteria</taxon>
        <taxon>Bacillati</taxon>
        <taxon>Actinomycetota</taxon>
        <taxon>Acidimicrobiia</taxon>
        <taxon>Acidimicrobiales</taxon>
        <taxon>Acidimicrobiaceae</taxon>
        <taxon>Ferrimicrobium</taxon>
    </lineage>
</organism>
<comment type="catalytic activity">
    <reaction evidence="8">
        <text>a ribonucleoside 5'-diphosphate + ATP = a ribonucleoside 5'-triphosphate + ADP</text>
        <dbReference type="Rhea" id="RHEA:18113"/>
        <dbReference type="ChEBI" id="CHEBI:30616"/>
        <dbReference type="ChEBI" id="CHEBI:57930"/>
        <dbReference type="ChEBI" id="CHEBI:61557"/>
        <dbReference type="ChEBI" id="CHEBI:456216"/>
        <dbReference type="EC" id="2.7.4.6"/>
    </reaction>
</comment>
<keyword evidence="8" id="KW-0460">Magnesium</keyword>
<keyword evidence="4 8" id="KW-0547">Nucleotide-binding</keyword>
<dbReference type="Pfam" id="PF00334">
    <property type="entry name" value="NDK"/>
    <property type="match status" value="1"/>
</dbReference>
<dbReference type="NCBIfam" id="NF001908">
    <property type="entry name" value="PRK00668.1"/>
    <property type="match status" value="1"/>
</dbReference>
<feature type="domain" description="Nucleoside diphosphate kinase-like" evidence="12">
    <location>
        <begin position="1"/>
        <end position="138"/>
    </location>
</feature>
<dbReference type="InterPro" id="IPR001564">
    <property type="entry name" value="Nucleoside_diP_kinase"/>
</dbReference>
<comment type="subcellular location">
    <subcellularLocation>
        <location evidence="8">Cytoplasm</location>
    </subcellularLocation>
</comment>
<dbReference type="PANTHER" id="PTHR11349">
    <property type="entry name" value="NUCLEOSIDE DIPHOSPHATE KINASE"/>
    <property type="match status" value="1"/>
</dbReference>
<evidence type="ECO:0000313" key="13">
    <source>
        <dbReference type="EMBL" id="MEX6428595.1"/>
    </source>
</evidence>
<dbReference type="SMART" id="SM00562">
    <property type="entry name" value="NDK"/>
    <property type="match status" value="1"/>
</dbReference>
<dbReference type="CDD" id="cd04413">
    <property type="entry name" value="NDPk_I"/>
    <property type="match status" value="1"/>
</dbReference>
<dbReference type="PRINTS" id="PR01243">
    <property type="entry name" value="NUCDPKINASE"/>
</dbReference>
<comment type="catalytic activity">
    <reaction evidence="8 11">
        <text>a 2'-deoxyribonucleoside 5'-diphosphate + ATP = a 2'-deoxyribonucleoside 5'-triphosphate + ADP</text>
        <dbReference type="Rhea" id="RHEA:44640"/>
        <dbReference type="ChEBI" id="CHEBI:30616"/>
        <dbReference type="ChEBI" id="CHEBI:61560"/>
        <dbReference type="ChEBI" id="CHEBI:73316"/>
        <dbReference type="ChEBI" id="CHEBI:456216"/>
        <dbReference type="EC" id="2.7.4.6"/>
    </reaction>
</comment>
<feature type="binding site" evidence="8 9">
    <location>
        <position position="113"/>
    </location>
    <ligand>
        <name>ATP</name>
        <dbReference type="ChEBI" id="CHEBI:30616"/>
    </ligand>
</feature>
<keyword evidence="3 8" id="KW-0808">Transferase</keyword>
<protein>
    <recommendedName>
        <fullName evidence="8 11">Nucleoside diphosphate kinase</fullName>
        <shortName evidence="8">NDK</shortName>
        <shortName evidence="8">NDP kinase</shortName>
        <ecNumber evidence="8 11">2.7.4.6</ecNumber>
    </recommendedName>
    <alternativeName>
        <fullName evidence="8">Nucleoside-2-P kinase</fullName>
    </alternativeName>
</protein>
<dbReference type="GO" id="GO:0004550">
    <property type="term" value="F:nucleoside diphosphate kinase activity"/>
    <property type="evidence" value="ECO:0007669"/>
    <property type="project" value="UniProtKB-EC"/>
</dbReference>
<keyword evidence="5 8" id="KW-0418">Kinase</keyword>
<evidence type="ECO:0000256" key="11">
    <source>
        <dbReference type="RuleBase" id="RU004013"/>
    </source>
</evidence>